<dbReference type="AlphaFoldDB" id="A0A3N0HYN7"/>
<feature type="transmembrane region" description="Helical" evidence="10">
    <location>
        <begin position="53"/>
        <end position="74"/>
    </location>
</feature>
<evidence type="ECO:0000313" key="11">
    <source>
        <dbReference type="EMBL" id="RNM29824.1"/>
    </source>
</evidence>
<dbReference type="GO" id="GO:0008654">
    <property type="term" value="P:phospholipid biosynthetic process"/>
    <property type="evidence" value="ECO:0007669"/>
    <property type="project" value="UniProtKB-UniRule"/>
</dbReference>
<dbReference type="EMBL" id="RJQC01000003">
    <property type="protein sequence ID" value="RNM29824.1"/>
    <property type="molecule type" value="Genomic_DNA"/>
</dbReference>
<proteinExistence type="inferred from homology"/>
<evidence type="ECO:0000256" key="1">
    <source>
        <dbReference type="ARBA" id="ARBA00022475"/>
    </source>
</evidence>
<comment type="similarity">
    <text evidence="10">Belongs to the PlsY family.</text>
</comment>
<dbReference type="OrthoDB" id="9777124at2"/>
<feature type="transmembrane region" description="Helical" evidence="10">
    <location>
        <begin position="6"/>
        <end position="28"/>
    </location>
</feature>
<reference evidence="11 12" key="1">
    <citation type="submission" date="2018-11" db="EMBL/GenBank/DDBJ databases">
        <title>Clostridium sp. nov., a member of the family Erysipelotrichaceae isolated from pig faeces.</title>
        <authorList>
            <person name="Chang Y.-H."/>
        </authorList>
    </citation>
    <scope>NUCLEOTIDE SEQUENCE [LARGE SCALE GENOMIC DNA]</scope>
    <source>
        <strain evidence="11 12">YH-panp20</strain>
    </source>
</reference>
<keyword evidence="7 10" id="KW-0472">Membrane</keyword>
<keyword evidence="9 10" id="KW-1208">Phospholipid metabolism</keyword>
<gene>
    <name evidence="10 11" type="primary">plsY</name>
    <name evidence="11" type="ORF">EDX97_09370</name>
</gene>
<comment type="caution">
    <text evidence="11">The sequence shown here is derived from an EMBL/GenBank/DDBJ whole genome shotgun (WGS) entry which is preliminary data.</text>
</comment>
<evidence type="ECO:0000313" key="12">
    <source>
        <dbReference type="Proteomes" id="UP000276568"/>
    </source>
</evidence>
<evidence type="ECO:0000256" key="4">
    <source>
        <dbReference type="ARBA" id="ARBA00022692"/>
    </source>
</evidence>
<comment type="subcellular location">
    <subcellularLocation>
        <location evidence="10">Cell membrane</location>
        <topology evidence="10">Multi-pass membrane protein</topology>
    </subcellularLocation>
</comment>
<evidence type="ECO:0000256" key="3">
    <source>
        <dbReference type="ARBA" id="ARBA00022679"/>
    </source>
</evidence>
<keyword evidence="8 10" id="KW-0594">Phospholipid biosynthesis</keyword>
<dbReference type="SMART" id="SM01207">
    <property type="entry name" value="G3P_acyltransf"/>
    <property type="match status" value="1"/>
</dbReference>
<keyword evidence="2 10" id="KW-0444">Lipid biosynthesis</keyword>
<feature type="transmembrane region" description="Helical" evidence="10">
    <location>
        <begin position="80"/>
        <end position="98"/>
    </location>
</feature>
<protein>
    <recommendedName>
        <fullName evidence="10">Glycerol-3-phosphate acyltransferase</fullName>
    </recommendedName>
    <alternativeName>
        <fullName evidence="10">Acyl-PO4 G3P acyltransferase</fullName>
    </alternativeName>
    <alternativeName>
        <fullName evidence="10">Acyl-phosphate--glycerol-3-phosphate acyltransferase</fullName>
    </alternativeName>
    <alternativeName>
        <fullName evidence="10">G3P acyltransferase</fullName>
        <shortName evidence="10">GPAT</shortName>
        <ecNumber evidence="10">2.3.1.275</ecNumber>
    </alternativeName>
    <alternativeName>
        <fullName evidence="10">Lysophosphatidic acid synthase</fullName>
        <shortName evidence="10">LPA synthase</shortName>
    </alternativeName>
</protein>
<feature type="transmembrane region" description="Helical" evidence="10">
    <location>
        <begin position="171"/>
        <end position="189"/>
    </location>
</feature>
<sequence>MVTNIIILICGYLLGSIPFALVIGKLFYHTDVRQYGSGNLGGTNAGRVLGKKVGAAVILLDGLKVVLAMGIASIFSNEAIAIWTGLVCVIGHCWPIFAKFKGGKGVASTYGFLLASSIFIFHSATNFLIPLAMFFIVLYIFKFVSLASITAVITSSLFITGTSSIMNVESCFIIIASWCLTLLVINRHAGNIEKIKKGTENTVSWL</sequence>
<evidence type="ECO:0000256" key="9">
    <source>
        <dbReference type="ARBA" id="ARBA00023264"/>
    </source>
</evidence>
<evidence type="ECO:0000256" key="7">
    <source>
        <dbReference type="ARBA" id="ARBA00023136"/>
    </source>
</evidence>
<accession>A0A3N0HYN7</accession>
<comment type="catalytic activity">
    <reaction evidence="10">
        <text>an acyl phosphate + sn-glycerol 3-phosphate = a 1-acyl-sn-glycero-3-phosphate + phosphate</text>
        <dbReference type="Rhea" id="RHEA:34075"/>
        <dbReference type="ChEBI" id="CHEBI:43474"/>
        <dbReference type="ChEBI" id="CHEBI:57597"/>
        <dbReference type="ChEBI" id="CHEBI:57970"/>
        <dbReference type="ChEBI" id="CHEBI:59918"/>
        <dbReference type="EC" id="2.3.1.275"/>
    </reaction>
</comment>
<dbReference type="Pfam" id="PF02660">
    <property type="entry name" value="G3P_acyltransf"/>
    <property type="match status" value="1"/>
</dbReference>
<dbReference type="HAMAP" id="MF_01043">
    <property type="entry name" value="PlsY"/>
    <property type="match status" value="1"/>
</dbReference>
<keyword evidence="4 10" id="KW-0812">Transmembrane</keyword>
<dbReference type="GO" id="GO:0005886">
    <property type="term" value="C:plasma membrane"/>
    <property type="evidence" value="ECO:0007669"/>
    <property type="project" value="UniProtKB-SubCell"/>
</dbReference>
<keyword evidence="12" id="KW-1185">Reference proteome</keyword>
<dbReference type="PANTHER" id="PTHR30309:SF0">
    <property type="entry name" value="GLYCEROL-3-PHOSPHATE ACYLTRANSFERASE-RELATED"/>
    <property type="match status" value="1"/>
</dbReference>
<keyword evidence="5 10" id="KW-1133">Transmembrane helix</keyword>
<dbReference type="NCBIfam" id="TIGR00023">
    <property type="entry name" value="glycerol-3-phosphate 1-O-acyltransferase PlsY"/>
    <property type="match status" value="1"/>
</dbReference>
<keyword evidence="3 10" id="KW-0808">Transferase</keyword>
<dbReference type="InterPro" id="IPR003811">
    <property type="entry name" value="G3P_acylTferase_PlsY"/>
</dbReference>
<keyword evidence="1 10" id="KW-1003">Cell membrane</keyword>
<name>A0A3N0HYN7_9FIRM</name>
<dbReference type="RefSeq" id="WP_128520888.1">
    <property type="nucleotide sequence ID" value="NZ_CAUWBR010000007.1"/>
</dbReference>
<dbReference type="UniPathway" id="UPA00085"/>
<evidence type="ECO:0000256" key="8">
    <source>
        <dbReference type="ARBA" id="ARBA00023209"/>
    </source>
</evidence>
<dbReference type="Proteomes" id="UP000276568">
    <property type="component" value="Unassembled WGS sequence"/>
</dbReference>
<evidence type="ECO:0000256" key="6">
    <source>
        <dbReference type="ARBA" id="ARBA00023098"/>
    </source>
</evidence>
<comment type="function">
    <text evidence="10">Catalyzes the transfer of an acyl group from acyl-phosphate (acyl-PO(4)) to glycerol-3-phosphate (G3P) to form lysophosphatidic acid (LPA). This enzyme utilizes acyl-phosphate as fatty acyl donor, but not acyl-CoA or acyl-ACP.</text>
</comment>
<evidence type="ECO:0000256" key="10">
    <source>
        <dbReference type="HAMAP-Rule" id="MF_01043"/>
    </source>
</evidence>
<comment type="subunit">
    <text evidence="10">Probably interacts with PlsX.</text>
</comment>
<evidence type="ECO:0000256" key="2">
    <source>
        <dbReference type="ARBA" id="ARBA00022516"/>
    </source>
</evidence>
<dbReference type="GO" id="GO:0043772">
    <property type="term" value="F:acyl-phosphate glycerol-3-phosphate acyltransferase activity"/>
    <property type="evidence" value="ECO:0007669"/>
    <property type="project" value="UniProtKB-UniRule"/>
</dbReference>
<dbReference type="PANTHER" id="PTHR30309">
    <property type="entry name" value="INNER MEMBRANE PROTEIN YGIH"/>
    <property type="match status" value="1"/>
</dbReference>
<keyword evidence="6 10" id="KW-0443">Lipid metabolism</keyword>
<keyword evidence="11" id="KW-0012">Acyltransferase</keyword>
<evidence type="ECO:0000256" key="5">
    <source>
        <dbReference type="ARBA" id="ARBA00022989"/>
    </source>
</evidence>
<comment type="pathway">
    <text evidence="10">Lipid metabolism; phospholipid metabolism.</text>
</comment>
<organism evidence="11 12">
    <name type="scientific">Absicoccus porci</name>
    <dbReference type="NCBI Taxonomy" id="2486576"/>
    <lineage>
        <taxon>Bacteria</taxon>
        <taxon>Bacillati</taxon>
        <taxon>Bacillota</taxon>
        <taxon>Erysipelotrichia</taxon>
        <taxon>Erysipelotrichales</taxon>
        <taxon>Erysipelotrichaceae</taxon>
        <taxon>Absicoccus</taxon>
    </lineage>
</organism>
<dbReference type="EC" id="2.3.1.275" evidence="10"/>